<gene>
    <name evidence="1" type="ORF">GJG86_06560</name>
</gene>
<organism evidence="1 2">
    <name type="scientific">Eggerthella guodeyinii</name>
    <dbReference type="NCBI Taxonomy" id="2690837"/>
    <lineage>
        <taxon>Bacteria</taxon>
        <taxon>Bacillati</taxon>
        <taxon>Actinomycetota</taxon>
        <taxon>Coriobacteriia</taxon>
        <taxon>Eggerthellales</taxon>
        <taxon>Eggerthellaceae</taxon>
        <taxon>Eggerthella</taxon>
    </lineage>
</organism>
<comment type="caution">
    <text evidence="1">The sequence shown here is derived from an EMBL/GenBank/DDBJ whole genome shotgun (WGS) entry which is preliminary data.</text>
</comment>
<reference evidence="2" key="1">
    <citation type="submission" date="2019-08" db="EMBL/GenBank/DDBJ databases">
        <title>Arthrobacter sp. nov., isolated from plateau pika and Tibetan wild ass.</title>
        <authorList>
            <person name="Ge Y."/>
        </authorList>
    </citation>
    <scope>NUCLEOTIDE SEQUENCE [LARGE SCALE GENOMIC DNA]</scope>
    <source>
        <strain evidence="2">HF-4214</strain>
    </source>
</reference>
<dbReference type="AlphaFoldDB" id="A0A6N7RMM6"/>
<name>A0A6N7RMM6_9ACTN</name>
<sequence length="252" mass="28410">MRGTWEKKKRAKFVSMRNNTADFLTFALEGGVEGIQVDVQDEDVWLSQKSHGNVVRLQQANHQFRLSVRRMAPDDPHLPRVPCPRLPRWGGDARGVCSGKGLRLAEISLVGRSGFAEVFRFGRIGRERPGCGTGRRRRRETGLPIGEIPAENPRAAGCSCCKMTHGIAKAFAESEFERYRVIQDRLYESDYDKMVQLAFFDGVTSWRNPARENNSAPSATLYANLTRPALRSLSGCFTMSRNGWNIPREPPR</sequence>
<keyword evidence="2" id="KW-1185">Reference proteome</keyword>
<protein>
    <submittedName>
        <fullName evidence="1">Uncharacterized protein</fullName>
    </submittedName>
</protein>
<evidence type="ECO:0000313" key="2">
    <source>
        <dbReference type="Proteomes" id="UP000438093"/>
    </source>
</evidence>
<dbReference type="Proteomes" id="UP000438093">
    <property type="component" value="Unassembled WGS sequence"/>
</dbReference>
<evidence type="ECO:0000313" key="1">
    <source>
        <dbReference type="EMBL" id="MRX82151.1"/>
    </source>
</evidence>
<accession>A0A6N7RMM6</accession>
<proteinExistence type="predicted"/>
<dbReference type="EMBL" id="VTFY01000004">
    <property type="protein sequence ID" value="MRX82151.1"/>
    <property type="molecule type" value="Genomic_DNA"/>
</dbReference>